<keyword evidence="9" id="KW-1185">Reference proteome</keyword>
<dbReference type="AlphaFoldDB" id="W2TFV3"/>
<dbReference type="InterPro" id="IPR027469">
    <property type="entry name" value="Cation_efflux_TMD_sf"/>
</dbReference>
<gene>
    <name evidence="8" type="ORF">NECAME_09542</name>
</gene>
<dbReference type="GO" id="GO:0006882">
    <property type="term" value="P:intracellular zinc ion homeostasis"/>
    <property type="evidence" value="ECO:0007669"/>
    <property type="project" value="TreeGrafter"/>
</dbReference>
<comment type="subcellular location">
    <subcellularLocation>
        <location evidence="1">Membrane</location>
        <topology evidence="1">Multi-pass membrane protein</topology>
    </subcellularLocation>
</comment>
<proteinExistence type="inferred from homology"/>
<reference evidence="9" key="1">
    <citation type="journal article" date="2014" name="Nat. Genet.">
        <title>Genome of the human hookworm Necator americanus.</title>
        <authorList>
            <person name="Tang Y.T."/>
            <person name="Gao X."/>
            <person name="Rosa B.A."/>
            <person name="Abubucker S."/>
            <person name="Hallsworth-Pepin K."/>
            <person name="Martin J."/>
            <person name="Tyagi R."/>
            <person name="Heizer E."/>
            <person name="Zhang X."/>
            <person name="Bhonagiri-Palsikar V."/>
            <person name="Minx P."/>
            <person name="Warren W.C."/>
            <person name="Wang Q."/>
            <person name="Zhan B."/>
            <person name="Hotez P.J."/>
            <person name="Sternberg P.W."/>
            <person name="Dougall A."/>
            <person name="Gaze S.T."/>
            <person name="Mulvenna J."/>
            <person name="Sotillo J."/>
            <person name="Ranganathan S."/>
            <person name="Rabelo E.M."/>
            <person name="Wilson R.K."/>
            <person name="Felgner P.L."/>
            <person name="Bethony J."/>
            <person name="Hawdon J.M."/>
            <person name="Gasser R.B."/>
            <person name="Loukas A."/>
            <person name="Mitreva M."/>
        </authorList>
    </citation>
    <scope>NUCLEOTIDE SEQUENCE [LARGE SCALE GENOMIC DNA]</scope>
</reference>
<dbReference type="OMA" id="WELAGDM"/>
<keyword evidence="4" id="KW-0862">Zinc</keyword>
<dbReference type="PANTHER" id="PTHR45820">
    <property type="entry name" value="FI23527P1"/>
    <property type="match status" value="1"/>
</dbReference>
<evidence type="ECO:0000256" key="7">
    <source>
        <dbReference type="SAM" id="Phobius"/>
    </source>
</evidence>
<evidence type="ECO:0000256" key="2">
    <source>
        <dbReference type="ARBA" id="ARBA00008873"/>
    </source>
</evidence>
<keyword evidence="6 7" id="KW-0472">Membrane</keyword>
<evidence type="ECO:0000313" key="8">
    <source>
        <dbReference type="EMBL" id="ETN79887.1"/>
    </source>
</evidence>
<dbReference type="OrthoDB" id="29444at2759"/>
<dbReference type="STRING" id="51031.W2TFV3"/>
<dbReference type="GO" id="GO:0010312">
    <property type="term" value="P:detoxification of zinc ion"/>
    <property type="evidence" value="ECO:0007669"/>
    <property type="project" value="TreeGrafter"/>
</dbReference>
<dbReference type="EMBL" id="KI659302">
    <property type="protein sequence ID" value="ETN79887.1"/>
    <property type="molecule type" value="Genomic_DNA"/>
</dbReference>
<evidence type="ECO:0000256" key="1">
    <source>
        <dbReference type="ARBA" id="ARBA00004141"/>
    </source>
</evidence>
<evidence type="ECO:0000256" key="4">
    <source>
        <dbReference type="ARBA" id="ARBA00022833"/>
    </source>
</evidence>
<dbReference type="GO" id="GO:0016020">
    <property type="term" value="C:membrane"/>
    <property type="evidence" value="ECO:0007669"/>
    <property type="project" value="UniProtKB-SubCell"/>
</dbReference>
<keyword evidence="5 7" id="KW-1133">Transmembrane helix</keyword>
<keyword evidence="3 7" id="KW-0812">Transmembrane</keyword>
<feature type="transmembrane region" description="Helical" evidence="7">
    <location>
        <begin position="33"/>
        <end position="51"/>
    </location>
</feature>
<dbReference type="SUPFAM" id="SSF161111">
    <property type="entry name" value="Cation efflux protein transmembrane domain-like"/>
    <property type="match status" value="1"/>
</dbReference>
<evidence type="ECO:0000313" key="9">
    <source>
        <dbReference type="Proteomes" id="UP000053676"/>
    </source>
</evidence>
<sequence>MSDAIGSVFVIITASLALFFPNALGRLNDYLDPALSLTLVTLICFSAYALVRETADIILRRTPAFLDFDDINTDIMKIRGVAAVRSTCAWTLVGNRHLATAEAACATKAQANSTLCPIKEDMSDNLETPLLGKNQQ</sequence>
<dbReference type="Gene3D" id="1.20.1510.10">
    <property type="entry name" value="Cation efflux protein transmembrane domain"/>
    <property type="match status" value="1"/>
</dbReference>
<comment type="similarity">
    <text evidence="2">Belongs to the cation diffusion facilitator (CDF) transporter (TC 2.A.4) family. SLC30A subfamily.</text>
</comment>
<organism evidence="8 9">
    <name type="scientific">Necator americanus</name>
    <name type="common">Human hookworm</name>
    <dbReference type="NCBI Taxonomy" id="51031"/>
    <lineage>
        <taxon>Eukaryota</taxon>
        <taxon>Metazoa</taxon>
        <taxon>Ecdysozoa</taxon>
        <taxon>Nematoda</taxon>
        <taxon>Chromadorea</taxon>
        <taxon>Rhabditida</taxon>
        <taxon>Rhabditina</taxon>
        <taxon>Rhabditomorpha</taxon>
        <taxon>Strongyloidea</taxon>
        <taxon>Ancylostomatidae</taxon>
        <taxon>Bunostominae</taxon>
        <taxon>Necator</taxon>
    </lineage>
</organism>
<evidence type="ECO:0000256" key="6">
    <source>
        <dbReference type="ARBA" id="ARBA00023136"/>
    </source>
</evidence>
<accession>W2TFV3</accession>
<protein>
    <submittedName>
        <fullName evidence="8">Uncharacterized protein</fullName>
    </submittedName>
</protein>
<evidence type="ECO:0000256" key="3">
    <source>
        <dbReference type="ARBA" id="ARBA00022692"/>
    </source>
</evidence>
<evidence type="ECO:0000256" key="5">
    <source>
        <dbReference type="ARBA" id="ARBA00022989"/>
    </source>
</evidence>
<dbReference type="KEGG" id="nai:NECAME_09542"/>
<dbReference type="PANTHER" id="PTHR45820:SF4">
    <property type="entry name" value="ZINC TRANSPORTER 63C, ISOFORM F"/>
    <property type="match status" value="1"/>
</dbReference>
<name>W2TFV3_NECAM</name>
<dbReference type="Proteomes" id="UP000053676">
    <property type="component" value="Unassembled WGS sequence"/>
</dbReference>
<dbReference type="GO" id="GO:0005385">
    <property type="term" value="F:zinc ion transmembrane transporter activity"/>
    <property type="evidence" value="ECO:0007669"/>
    <property type="project" value="TreeGrafter"/>
</dbReference>